<reference evidence="1 2" key="1">
    <citation type="journal article" date="2021" name="Hortic Res">
        <title>High-quality reference genome and annotation aids understanding of berry development for evergreen blueberry (Vaccinium darrowii).</title>
        <authorList>
            <person name="Yu J."/>
            <person name="Hulse-Kemp A.M."/>
            <person name="Babiker E."/>
            <person name="Staton M."/>
        </authorList>
    </citation>
    <scope>NUCLEOTIDE SEQUENCE [LARGE SCALE GENOMIC DNA]</scope>
    <source>
        <strain evidence="2">cv. NJ 8807/NJ 8810</strain>
        <tissue evidence="1">Young leaf</tissue>
    </source>
</reference>
<accession>A0ACB7XFD6</accession>
<evidence type="ECO:0000313" key="2">
    <source>
        <dbReference type="Proteomes" id="UP000828048"/>
    </source>
</evidence>
<proteinExistence type="predicted"/>
<organism evidence="1 2">
    <name type="scientific">Vaccinium darrowii</name>
    <dbReference type="NCBI Taxonomy" id="229202"/>
    <lineage>
        <taxon>Eukaryota</taxon>
        <taxon>Viridiplantae</taxon>
        <taxon>Streptophyta</taxon>
        <taxon>Embryophyta</taxon>
        <taxon>Tracheophyta</taxon>
        <taxon>Spermatophyta</taxon>
        <taxon>Magnoliopsida</taxon>
        <taxon>eudicotyledons</taxon>
        <taxon>Gunneridae</taxon>
        <taxon>Pentapetalae</taxon>
        <taxon>asterids</taxon>
        <taxon>Ericales</taxon>
        <taxon>Ericaceae</taxon>
        <taxon>Vaccinioideae</taxon>
        <taxon>Vaccinieae</taxon>
        <taxon>Vaccinium</taxon>
    </lineage>
</organism>
<dbReference type="Proteomes" id="UP000828048">
    <property type="component" value="Chromosome 10"/>
</dbReference>
<dbReference type="EMBL" id="CM037160">
    <property type="protein sequence ID" value="KAH7839436.1"/>
    <property type="molecule type" value="Genomic_DNA"/>
</dbReference>
<evidence type="ECO:0000313" key="1">
    <source>
        <dbReference type="EMBL" id="KAH7839436.1"/>
    </source>
</evidence>
<name>A0ACB7XFD6_9ERIC</name>
<keyword evidence="2" id="KW-1185">Reference proteome</keyword>
<gene>
    <name evidence="1" type="ORF">Vadar_004113</name>
</gene>
<comment type="caution">
    <text evidence="1">The sequence shown here is derived from an EMBL/GenBank/DDBJ whole genome shotgun (WGS) entry which is preliminary data.</text>
</comment>
<protein>
    <submittedName>
        <fullName evidence="1">Uncharacterized protein</fullName>
    </submittedName>
</protein>
<sequence length="106" mass="11653">MGRGLAYAIHLPARVSSFVHPLPTTTRFISVPGLNRTEEREVGDAPTTPTATSGHQLIKVCSGKKLKMEVKEIASTLVPDKDWPLCIGAMERIECLLLEILDEEII</sequence>